<protein>
    <submittedName>
        <fullName evidence="1">Uncharacterized protein</fullName>
    </submittedName>
</protein>
<reference evidence="1" key="1">
    <citation type="submission" date="2020-04" db="EMBL/GenBank/DDBJ databases">
        <authorList>
            <person name="Chiriac C."/>
            <person name="Salcher M."/>
            <person name="Ghai R."/>
            <person name="Kavagutti S V."/>
        </authorList>
    </citation>
    <scope>NUCLEOTIDE SEQUENCE</scope>
</reference>
<organism evidence="1">
    <name type="scientific">uncultured Caudovirales phage</name>
    <dbReference type="NCBI Taxonomy" id="2100421"/>
    <lineage>
        <taxon>Viruses</taxon>
        <taxon>Duplodnaviria</taxon>
        <taxon>Heunggongvirae</taxon>
        <taxon>Uroviricota</taxon>
        <taxon>Caudoviricetes</taxon>
        <taxon>Peduoviridae</taxon>
        <taxon>Maltschvirus</taxon>
        <taxon>Maltschvirus maltsch</taxon>
    </lineage>
</organism>
<name>A0A6J5N8A4_9CAUD</name>
<accession>A0A6J5N8A4</accession>
<dbReference type="EMBL" id="LR796610">
    <property type="protein sequence ID" value="CAB4154216.1"/>
    <property type="molecule type" value="Genomic_DNA"/>
</dbReference>
<sequence length="154" mass="17911">MEITLNQLIKEFETIATEHRQINEFFWGDFLDAISRDSVNYPLMVCTLQPSSMDDGVVSVNMVVTICDKYNIDNFRQINEVHSDCLSICNDIRITMKQERWNEFSDITTSFSTEPFINRGQDVTAGWTMSVQADIFSSDNWCVIPYDDYDFQND</sequence>
<gene>
    <name evidence="1" type="ORF">UFOVP633_32</name>
</gene>
<evidence type="ECO:0000313" key="1">
    <source>
        <dbReference type="EMBL" id="CAB4154216.1"/>
    </source>
</evidence>
<proteinExistence type="predicted"/>